<keyword evidence="1" id="KW-0472">Membrane</keyword>
<accession>A0A8J3JQI9</accession>
<evidence type="ECO:0000313" key="2">
    <source>
        <dbReference type="EMBL" id="GIF84848.1"/>
    </source>
</evidence>
<dbReference type="Proteomes" id="UP000601223">
    <property type="component" value="Unassembled WGS sequence"/>
</dbReference>
<feature type="transmembrane region" description="Helical" evidence="1">
    <location>
        <begin position="127"/>
        <end position="149"/>
    </location>
</feature>
<evidence type="ECO:0000256" key="1">
    <source>
        <dbReference type="SAM" id="Phobius"/>
    </source>
</evidence>
<reference evidence="2 3" key="1">
    <citation type="submission" date="2021-01" db="EMBL/GenBank/DDBJ databases">
        <title>Whole genome shotgun sequence of Catellatospora bangladeshensis NBRC 107357.</title>
        <authorList>
            <person name="Komaki H."/>
            <person name="Tamura T."/>
        </authorList>
    </citation>
    <scope>NUCLEOTIDE SEQUENCE [LARGE SCALE GENOMIC DNA]</scope>
    <source>
        <strain evidence="2 3">NBRC 107357</strain>
    </source>
</reference>
<keyword evidence="1" id="KW-1133">Transmembrane helix</keyword>
<protein>
    <submittedName>
        <fullName evidence="2">Uncharacterized protein</fullName>
    </submittedName>
</protein>
<sequence>MQQDQYLRLWQEERADIRQRLLLAAVCSAACLVAAGLLLGLTLLAVVGEGRDDALGALVPAAFTLMGLGGAGWAVVAMCRRDVAEHHRRAAQLQRTLPLPVDVQLQELTPPGMPRPQGRRPQSGQGLLTSLYFVHSGVFLSGLIALLAATAS</sequence>
<feature type="transmembrane region" description="Helical" evidence="1">
    <location>
        <begin position="21"/>
        <end position="48"/>
    </location>
</feature>
<proteinExistence type="predicted"/>
<evidence type="ECO:0000313" key="3">
    <source>
        <dbReference type="Proteomes" id="UP000601223"/>
    </source>
</evidence>
<feature type="transmembrane region" description="Helical" evidence="1">
    <location>
        <begin position="54"/>
        <end position="79"/>
    </location>
</feature>
<keyword evidence="3" id="KW-1185">Reference proteome</keyword>
<comment type="caution">
    <text evidence="2">The sequence shown here is derived from an EMBL/GenBank/DDBJ whole genome shotgun (WGS) entry which is preliminary data.</text>
</comment>
<keyword evidence="1" id="KW-0812">Transmembrane</keyword>
<dbReference type="EMBL" id="BONF01000041">
    <property type="protein sequence ID" value="GIF84848.1"/>
    <property type="molecule type" value="Genomic_DNA"/>
</dbReference>
<dbReference type="AlphaFoldDB" id="A0A8J3JQI9"/>
<organism evidence="2 3">
    <name type="scientific">Catellatospora bangladeshensis</name>
    <dbReference type="NCBI Taxonomy" id="310355"/>
    <lineage>
        <taxon>Bacteria</taxon>
        <taxon>Bacillati</taxon>
        <taxon>Actinomycetota</taxon>
        <taxon>Actinomycetes</taxon>
        <taxon>Micromonosporales</taxon>
        <taxon>Micromonosporaceae</taxon>
        <taxon>Catellatospora</taxon>
    </lineage>
</organism>
<dbReference type="RefSeq" id="WP_376820382.1">
    <property type="nucleotide sequence ID" value="NZ_JBHTGC010000001.1"/>
</dbReference>
<name>A0A8J3JQI9_9ACTN</name>
<gene>
    <name evidence="2" type="ORF">Cba03nite_61970</name>
</gene>